<accession>A0A1D8D6H9</accession>
<dbReference type="AlphaFoldDB" id="A0A1D8D6H9"/>
<proteinExistence type="predicted"/>
<sequence length="62" mass="7028">MKKGACAETARKERQAFATAYTSPSIKIIEKPLFTELHGDATFRFATDRRKKMGGLFQYKKG</sequence>
<keyword evidence="2" id="KW-1185">Reference proteome</keyword>
<name>A0A1D8D6H9_CHLLM</name>
<dbReference type="KEGG" id="clz:BIU88_09790"/>
<evidence type="ECO:0000313" key="2">
    <source>
        <dbReference type="Proteomes" id="UP000095185"/>
    </source>
</evidence>
<evidence type="ECO:0000313" key="1">
    <source>
        <dbReference type="EMBL" id="AOS84394.1"/>
    </source>
</evidence>
<dbReference type="EMBL" id="CP017305">
    <property type="protein sequence ID" value="AOS84394.1"/>
    <property type="molecule type" value="Genomic_DNA"/>
</dbReference>
<protein>
    <submittedName>
        <fullName evidence="1">Uncharacterized protein</fullName>
    </submittedName>
</protein>
<dbReference type="Proteomes" id="UP000095185">
    <property type="component" value="Chromosome"/>
</dbReference>
<reference evidence="1" key="1">
    <citation type="submission" date="2016-09" db="EMBL/GenBank/DDBJ databases">
        <title>Genome sequence of Chlorobaculum limnaeum.</title>
        <authorList>
            <person name="Liu Z."/>
            <person name="Tank M."/>
            <person name="Bryant D.A."/>
        </authorList>
    </citation>
    <scope>NUCLEOTIDE SEQUENCE [LARGE SCALE GENOMIC DNA]</scope>
    <source>
        <strain evidence="1">DSM 1677</strain>
    </source>
</reference>
<gene>
    <name evidence="1" type="ORF">BIU88_09790</name>
</gene>
<organism evidence="1 2">
    <name type="scientific">Chlorobaculum limnaeum</name>
    <dbReference type="NCBI Taxonomy" id="274537"/>
    <lineage>
        <taxon>Bacteria</taxon>
        <taxon>Pseudomonadati</taxon>
        <taxon>Chlorobiota</taxon>
        <taxon>Chlorobiia</taxon>
        <taxon>Chlorobiales</taxon>
        <taxon>Chlorobiaceae</taxon>
        <taxon>Chlorobaculum</taxon>
    </lineage>
</organism>